<feature type="region of interest" description="Disordered" evidence="2">
    <location>
        <begin position="160"/>
        <end position="183"/>
    </location>
</feature>
<evidence type="ECO:0000313" key="4">
    <source>
        <dbReference type="Proteomes" id="UP000230069"/>
    </source>
</evidence>
<evidence type="ECO:0000256" key="2">
    <source>
        <dbReference type="SAM" id="MobiDB-lite"/>
    </source>
</evidence>
<feature type="compositionally biased region" description="Basic and acidic residues" evidence="2">
    <location>
        <begin position="173"/>
        <end position="183"/>
    </location>
</feature>
<proteinExistence type="predicted"/>
<feature type="compositionally biased region" description="Acidic residues" evidence="2">
    <location>
        <begin position="161"/>
        <end position="172"/>
    </location>
</feature>
<dbReference type="PANTHER" id="PTHR33448">
    <property type="entry name" value="CHLOROPLAST PROTEIN HCF243-RELATED"/>
    <property type="match status" value="1"/>
</dbReference>
<protein>
    <submittedName>
        <fullName evidence="3">Uncharacterized protein</fullName>
    </submittedName>
</protein>
<reference evidence="3 4" key="1">
    <citation type="submission" date="2017-09" db="EMBL/GenBank/DDBJ databases">
        <title>WGS assembly of Aquilegia coerulea Goldsmith.</title>
        <authorList>
            <person name="Hodges S."/>
            <person name="Kramer E."/>
            <person name="Nordborg M."/>
            <person name="Tomkins J."/>
            <person name="Borevitz J."/>
            <person name="Derieg N."/>
            <person name="Yan J."/>
            <person name="Mihaltcheva S."/>
            <person name="Hayes R.D."/>
            <person name="Rokhsar D."/>
        </authorList>
    </citation>
    <scope>NUCLEOTIDE SEQUENCE [LARGE SCALE GENOMIC DNA]</scope>
    <source>
        <strain evidence="4">cv. Goldsmith</strain>
    </source>
</reference>
<organism evidence="3 4">
    <name type="scientific">Aquilegia coerulea</name>
    <name type="common">Rocky mountain columbine</name>
    <dbReference type="NCBI Taxonomy" id="218851"/>
    <lineage>
        <taxon>Eukaryota</taxon>
        <taxon>Viridiplantae</taxon>
        <taxon>Streptophyta</taxon>
        <taxon>Embryophyta</taxon>
        <taxon>Tracheophyta</taxon>
        <taxon>Spermatophyta</taxon>
        <taxon>Magnoliopsida</taxon>
        <taxon>Ranunculales</taxon>
        <taxon>Ranunculaceae</taxon>
        <taxon>Thalictroideae</taxon>
        <taxon>Aquilegia</taxon>
    </lineage>
</organism>
<dbReference type="STRING" id="218851.A0A2G5C2F9"/>
<dbReference type="FunCoup" id="A0A2G5C2F9">
    <property type="interactions" value="493"/>
</dbReference>
<gene>
    <name evidence="3" type="ORF">AQUCO_11400032v1</name>
</gene>
<evidence type="ECO:0000313" key="3">
    <source>
        <dbReference type="EMBL" id="PIA25478.1"/>
    </source>
</evidence>
<accession>A0A2G5C2F9</accession>
<name>A0A2G5C2F9_AQUCA</name>
<evidence type="ECO:0000256" key="1">
    <source>
        <dbReference type="SAM" id="Coils"/>
    </source>
</evidence>
<keyword evidence="4" id="KW-1185">Reference proteome</keyword>
<sequence>MRGREGKGGAPTDLLVCFPSRTHLALMPKPVCSPARPTESSTKRQNHQLGRFKNKVGHGSPILWAKTKSMESEMDEPTSPKVTCAGQIKVRSKSNSCKNWQSVMEEIERLHHTRKNKKKKQTWVEALGLKKDVMQVLSCLRGFRVQIPCFSSFHQAVLSSSDDEEEDEEDVEHECHNDEQEHHHQVGDVEYADHGDASGSSKNVLSKWFMVLEENQEDQYKEDKNDEGSFSCAPPPNALLLMRCRSAPAKTWLEEQQLQEQQEQEEEAKKAKLALEQNQQKNQENIILKYYAAPDFFKVSSDIAKETWVVGGARDPLSRSRSWKR</sequence>
<dbReference type="OrthoDB" id="1919674at2759"/>
<dbReference type="Proteomes" id="UP000230069">
    <property type="component" value="Unassembled WGS sequence"/>
</dbReference>
<feature type="coiled-coil region" evidence="1">
    <location>
        <begin position="254"/>
        <end position="283"/>
    </location>
</feature>
<dbReference type="EMBL" id="KZ305130">
    <property type="protein sequence ID" value="PIA25478.1"/>
    <property type="molecule type" value="Genomic_DNA"/>
</dbReference>
<dbReference type="PANTHER" id="PTHR33448:SF3">
    <property type="entry name" value="OS09G0370000 PROTEIN"/>
    <property type="match status" value="1"/>
</dbReference>
<dbReference type="AlphaFoldDB" id="A0A2G5C2F9"/>
<dbReference type="InParanoid" id="A0A2G5C2F9"/>
<keyword evidence="1" id="KW-0175">Coiled coil</keyword>